<reference evidence="1" key="1">
    <citation type="submission" date="2021-04" db="EMBL/GenBank/DDBJ databases">
        <title>novel species isolated from subtropical streams in China.</title>
        <authorList>
            <person name="Lu H."/>
        </authorList>
    </citation>
    <scope>NUCLEOTIDE SEQUENCE</scope>
    <source>
        <strain evidence="1">LFS511W</strain>
    </source>
</reference>
<accession>A0A941I8G7</accession>
<sequence length="78" mass="8636">MQALARMRELKATGRVSLDLSANDENVDKLPQLKLENGDQLIIPSRPDFVHIFGAVNQEASVIWRKGTTVDKYLANAG</sequence>
<protein>
    <submittedName>
        <fullName evidence="1">Capsule biosynthesis GfcC family protein</fullName>
    </submittedName>
</protein>
<keyword evidence="2" id="KW-1185">Reference proteome</keyword>
<dbReference type="Proteomes" id="UP000680067">
    <property type="component" value="Unassembled WGS sequence"/>
</dbReference>
<dbReference type="AlphaFoldDB" id="A0A941I8G7"/>
<gene>
    <name evidence="1" type="ORF">KDM89_22240</name>
</gene>
<organism evidence="1 2">
    <name type="scientific">Undibacterium luofuense</name>
    <dbReference type="NCBI Taxonomy" id="2828733"/>
    <lineage>
        <taxon>Bacteria</taxon>
        <taxon>Pseudomonadati</taxon>
        <taxon>Pseudomonadota</taxon>
        <taxon>Betaproteobacteria</taxon>
        <taxon>Burkholderiales</taxon>
        <taxon>Oxalobacteraceae</taxon>
        <taxon>Undibacterium</taxon>
    </lineage>
</organism>
<feature type="non-terminal residue" evidence="1">
    <location>
        <position position="78"/>
    </location>
</feature>
<dbReference type="EMBL" id="JAGSPN010000697">
    <property type="protein sequence ID" value="MBR7784856.1"/>
    <property type="molecule type" value="Genomic_DNA"/>
</dbReference>
<dbReference type="Gene3D" id="3.10.560.10">
    <property type="entry name" value="Outer membrane lipoprotein wza domain like"/>
    <property type="match status" value="1"/>
</dbReference>
<evidence type="ECO:0000313" key="1">
    <source>
        <dbReference type="EMBL" id="MBR7784856.1"/>
    </source>
</evidence>
<evidence type="ECO:0000313" key="2">
    <source>
        <dbReference type="Proteomes" id="UP000680067"/>
    </source>
</evidence>
<name>A0A941I8G7_9BURK</name>
<comment type="caution">
    <text evidence="1">The sequence shown here is derived from an EMBL/GenBank/DDBJ whole genome shotgun (WGS) entry which is preliminary data.</text>
</comment>
<proteinExistence type="predicted"/>